<keyword evidence="6 11" id="KW-0227">DNA damage</keyword>
<dbReference type="InterPro" id="IPR000977">
    <property type="entry name" value="DNA_ligase_ATP-dep"/>
</dbReference>
<dbReference type="GO" id="GO:0006310">
    <property type="term" value="P:DNA recombination"/>
    <property type="evidence" value="ECO:0007669"/>
    <property type="project" value="UniProtKB-KW"/>
</dbReference>
<dbReference type="SUPFAM" id="SSF117018">
    <property type="entry name" value="ATP-dependent DNA ligase DNA-binding domain"/>
    <property type="match status" value="1"/>
</dbReference>
<dbReference type="CDD" id="cd07969">
    <property type="entry name" value="OBF_DNA_ligase_I"/>
    <property type="match status" value="1"/>
</dbReference>
<evidence type="ECO:0000256" key="7">
    <source>
        <dbReference type="ARBA" id="ARBA00022840"/>
    </source>
</evidence>
<dbReference type="Gene3D" id="3.30.1490.70">
    <property type="match status" value="1"/>
</dbReference>
<evidence type="ECO:0000256" key="10">
    <source>
        <dbReference type="ARBA" id="ARBA00034003"/>
    </source>
</evidence>
<evidence type="ECO:0000256" key="5">
    <source>
        <dbReference type="ARBA" id="ARBA00022741"/>
    </source>
</evidence>
<dbReference type="InterPro" id="IPR036866">
    <property type="entry name" value="RibonucZ/Hydroxyglut_hydro"/>
</dbReference>
<feature type="region of interest" description="Disordered" evidence="13">
    <location>
        <begin position="650"/>
        <end position="671"/>
    </location>
</feature>
<keyword evidence="11" id="KW-0233">DNA recombination</keyword>
<dbReference type="InterPro" id="IPR012308">
    <property type="entry name" value="DNA_ligase_ATP-dep_N"/>
</dbReference>
<dbReference type="PROSITE" id="PS50160">
    <property type="entry name" value="DNA_LIGASE_A3"/>
    <property type="match status" value="1"/>
</dbReference>
<dbReference type="GO" id="GO:0005634">
    <property type="term" value="C:nucleus"/>
    <property type="evidence" value="ECO:0007669"/>
    <property type="project" value="UniProtKB-SubCell"/>
</dbReference>
<dbReference type="Pfam" id="PF07522">
    <property type="entry name" value="DRMBL"/>
    <property type="match status" value="1"/>
</dbReference>
<dbReference type="InterPro" id="IPR012309">
    <property type="entry name" value="DNA_ligase_ATP-dep_C"/>
</dbReference>
<dbReference type="InterPro" id="IPR050191">
    <property type="entry name" value="ATP-dep_DNA_ligase"/>
</dbReference>
<keyword evidence="9" id="KW-0539">Nucleus</keyword>
<dbReference type="Proteomes" id="UP000504603">
    <property type="component" value="Unplaced"/>
</dbReference>
<dbReference type="GO" id="GO:0006273">
    <property type="term" value="P:lagging strand elongation"/>
    <property type="evidence" value="ECO:0007669"/>
    <property type="project" value="TreeGrafter"/>
</dbReference>
<dbReference type="InterPro" id="IPR016059">
    <property type="entry name" value="DNA_ligase_ATP-dep_CS"/>
</dbReference>
<organism evidence="15 16">
    <name type="scientific">Momordica charantia</name>
    <name type="common">Bitter gourd</name>
    <name type="synonym">Balsam pear</name>
    <dbReference type="NCBI Taxonomy" id="3673"/>
    <lineage>
        <taxon>Eukaryota</taxon>
        <taxon>Viridiplantae</taxon>
        <taxon>Streptophyta</taxon>
        <taxon>Embryophyta</taxon>
        <taxon>Tracheophyta</taxon>
        <taxon>Spermatophyta</taxon>
        <taxon>Magnoliopsida</taxon>
        <taxon>eudicotyledons</taxon>
        <taxon>Gunneridae</taxon>
        <taxon>Pentapetalae</taxon>
        <taxon>rosids</taxon>
        <taxon>fabids</taxon>
        <taxon>Cucurbitales</taxon>
        <taxon>Cucurbitaceae</taxon>
        <taxon>Momordiceae</taxon>
        <taxon>Momordica</taxon>
    </lineage>
</organism>
<dbReference type="PANTHER" id="PTHR45674:SF9">
    <property type="entry name" value="DNA LIGASE 3"/>
    <property type="match status" value="1"/>
</dbReference>
<dbReference type="InterPro" id="IPR012340">
    <property type="entry name" value="NA-bd_OB-fold"/>
</dbReference>
<comment type="similarity">
    <text evidence="2 12">Belongs to the ATP-dependent DNA ligase family.</text>
</comment>
<keyword evidence="15" id="KW-1185">Reference proteome</keyword>
<evidence type="ECO:0000256" key="12">
    <source>
        <dbReference type="RuleBase" id="RU004196"/>
    </source>
</evidence>
<name>A0A6J1E130_MOMCH</name>
<dbReference type="CDD" id="cd16273">
    <property type="entry name" value="SNM1A-1C-like_MBL-fold"/>
    <property type="match status" value="1"/>
</dbReference>
<dbReference type="KEGG" id="mcha:111024977"/>
<dbReference type="CDD" id="cd07900">
    <property type="entry name" value="Adenylation_DNA_ligase_I_Euk"/>
    <property type="match status" value="1"/>
</dbReference>
<dbReference type="InterPro" id="IPR036599">
    <property type="entry name" value="DNA_ligase_N_sf"/>
</dbReference>
<keyword evidence="4" id="KW-0235">DNA replication</keyword>
<dbReference type="FunFam" id="3.30.470.30:FF:000002">
    <property type="entry name" value="DNA ligase"/>
    <property type="match status" value="1"/>
</dbReference>
<keyword evidence="3 11" id="KW-0436">Ligase</keyword>
<feature type="domain" description="ATP-dependent DNA ligase family profile" evidence="14">
    <location>
        <begin position="1157"/>
        <end position="1304"/>
    </location>
</feature>
<keyword evidence="8 11" id="KW-0234">DNA repair</keyword>
<dbReference type="SUPFAM" id="SSF56091">
    <property type="entry name" value="DNA ligase/mRNA capping enzyme, catalytic domain"/>
    <property type="match status" value="1"/>
</dbReference>
<dbReference type="GO" id="GO:0006281">
    <property type="term" value="P:DNA repair"/>
    <property type="evidence" value="ECO:0007669"/>
    <property type="project" value="UniProtKB-KW"/>
</dbReference>
<dbReference type="Gene3D" id="3.30.470.30">
    <property type="entry name" value="DNA ligase/mRNA capping enzyme"/>
    <property type="match status" value="1"/>
</dbReference>
<keyword evidence="5 11" id="KW-0547">Nucleotide-binding</keyword>
<dbReference type="Pfam" id="PF04675">
    <property type="entry name" value="DNA_ligase_A_N"/>
    <property type="match status" value="1"/>
</dbReference>
<keyword evidence="7 11" id="KW-0067">ATP-binding</keyword>
<feature type="compositionally biased region" description="Low complexity" evidence="13">
    <location>
        <begin position="604"/>
        <end position="632"/>
    </location>
</feature>
<dbReference type="Pfam" id="PF01068">
    <property type="entry name" value="DNA_ligase_A_M"/>
    <property type="match status" value="1"/>
</dbReference>
<dbReference type="SUPFAM" id="SSF56281">
    <property type="entry name" value="Metallo-hydrolase/oxidoreductase"/>
    <property type="match status" value="1"/>
</dbReference>
<dbReference type="RefSeq" id="XP_022158501.1">
    <property type="nucleotide sequence ID" value="XM_022302809.1"/>
</dbReference>
<feature type="compositionally biased region" description="Polar residues" evidence="13">
    <location>
        <begin position="658"/>
        <end position="671"/>
    </location>
</feature>
<dbReference type="Gene3D" id="3.40.50.12650">
    <property type="match status" value="1"/>
</dbReference>
<dbReference type="InterPro" id="IPR011084">
    <property type="entry name" value="DRMBL"/>
</dbReference>
<dbReference type="FunFam" id="2.40.50.140:FF:000220">
    <property type="entry name" value="DNA ligase"/>
    <property type="match status" value="1"/>
</dbReference>
<dbReference type="GO" id="GO:0003910">
    <property type="term" value="F:DNA ligase (ATP) activity"/>
    <property type="evidence" value="ECO:0007669"/>
    <property type="project" value="UniProtKB-EC"/>
</dbReference>
<comment type="catalytic activity">
    <reaction evidence="10 11">
        <text>ATP + (deoxyribonucleotide)n-3'-hydroxyl + 5'-phospho-(deoxyribonucleotide)m = (deoxyribonucleotide)n+m + AMP + diphosphate.</text>
        <dbReference type="EC" id="6.5.1.1"/>
    </reaction>
</comment>
<dbReference type="Gene3D" id="1.10.3260.10">
    <property type="entry name" value="DNA ligase, ATP-dependent, N-terminal domain"/>
    <property type="match status" value="1"/>
</dbReference>
<dbReference type="FunFam" id="3.40.50.12650:FF:000006">
    <property type="entry name" value="DNA ligase"/>
    <property type="match status" value="1"/>
</dbReference>
<dbReference type="EC" id="6.5.1.1" evidence="11"/>
<dbReference type="Gene3D" id="2.40.50.140">
    <property type="entry name" value="Nucleic acid-binding proteins"/>
    <property type="match status" value="1"/>
</dbReference>
<evidence type="ECO:0000256" key="11">
    <source>
        <dbReference type="RuleBase" id="RU000617"/>
    </source>
</evidence>
<evidence type="ECO:0000313" key="16">
    <source>
        <dbReference type="RefSeq" id="XP_022158501.1"/>
    </source>
</evidence>
<dbReference type="PROSITE" id="PS00697">
    <property type="entry name" value="DNA_LIGASE_A1"/>
    <property type="match status" value="1"/>
</dbReference>
<evidence type="ECO:0000256" key="8">
    <source>
        <dbReference type="ARBA" id="ARBA00023204"/>
    </source>
</evidence>
<dbReference type="SUPFAM" id="SSF50249">
    <property type="entry name" value="Nucleic acid-binding proteins"/>
    <property type="match status" value="1"/>
</dbReference>
<dbReference type="Pfam" id="PF04679">
    <property type="entry name" value="DNA_ligase_A_C"/>
    <property type="match status" value="1"/>
</dbReference>
<evidence type="ECO:0000256" key="2">
    <source>
        <dbReference type="ARBA" id="ARBA00007572"/>
    </source>
</evidence>
<dbReference type="GO" id="GO:0003677">
    <property type="term" value="F:DNA binding"/>
    <property type="evidence" value="ECO:0007669"/>
    <property type="project" value="InterPro"/>
</dbReference>
<dbReference type="NCBIfam" id="TIGR00574">
    <property type="entry name" value="dnl1"/>
    <property type="match status" value="1"/>
</dbReference>
<dbReference type="GO" id="GO:0005524">
    <property type="term" value="F:ATP binding"/>
    <property type="evidence" value="ECO:0007669"/>
    <property type="project" value="UniProtKB-KW"/>
</dbReference>
<protein>
    <recommendedName>
        <fullName evidence="11">DNA ligase</fullName>
        <ecNumber evidence="11">6.5.1.1</ecNumber>
    </recommendedName>
</protein>
<evidence type="ECO:0000256" key="13">
    <source>
        <dbReference type="SAM" id="MobiDB-lite"/>
    </source>
</evidence>
<evidence type="ECO:0000256" key="9">
    <source>
        <dbReference type="ARBA" id="ARBA00023242"/>
    </source>
</evidence>
<feature type="region of interest" description="Disordered" evidence="13">
    <location>
        <begin position="569"/>
        <end position="632"/>
    </location>
</feature>
<evidence type="ECO:0000256" key="3">
    <source>
        <dbReference type="ARBA" id="ARBA00022598"/>
    </source>
</evidence>
<reference evidence="16" key="1">
    <citation type="submission" date="2025-08" db="UniProtKB">
        <authorList>
            <consortium name="RefSeq"/>
        </authorList>
    </citation>
    <scope>IDENTIFICATION</scope>
    <source>
        <strain evidence="16">OHB3-1</strain>
    </source>
</reference>
<evidence type="ECO:0000256" key="6">
    <source>
        <dbReference type="ARBA" id="ARBA00022763"/>
    </source>
</evidence>
<evidence type="ECO:0000256" key="4">
    <source>
        <dbReference type="ARBA" id="ARBA00022705"/>
    </source>
</evidence>
<accession>A0A6J1E130</accession>
<evidence type="ECO:0000259" key="14">
    <source>
        <dbReference type="PROSITE" id="PS50160"/>
    </source>
</evidence>
<dbReference type="PANTHER" id="PTHR45674">
    <property type="entry name" value="DNA LIGASE 1/3 FAMILY MEMBER"/>
    <property type="match status" value="1"/>
</dbReference>
<evidence type="ECO:0000256" key="1">
    <source>
        <dbReference type="ARBA" id="ARBA00004123"/>
    </source>
</evidence>
<dbReference type="Gene3D" id="3.60.15.10">
    <property type="entry name" value="Ribonuclease Z/Hydroxyacylglutathione hydrolase-like"/>
    <property type="match status" value="1"/>
</dbReference>
<evidence type="ECO:0000313" key="15">
    <source>
        <dbReference type="Proteomes" id="UP000504603"/>
    </source>
</evidence>
<comment type="subcellular location">
    <subcellularLocation>
        <location evidence="1">Nucleus</location>
    </subcellularLocation>
</comment>
<sequence>MASDSPTHIHQTIDSSLSFVTAIELFSRHSHLPLLPPPLPFRPPPFPSDFPQSKLIPKSRFVVDAFGLAGDYSVSYFLSHFHSDHYGGLSISWCKGIIFCSDTTARLLLEVLKVPSPFVRPLPLREPVAIDGCEVILIDANHCPGAVQFLFKIPGGDGKLERYVHTGDFRFCDSMRVDPILEEFIGSDAIFLDTTYCNPKFIFPTQEESIEYIVNIIQKIGGASKGSMGNVLFLVATYVIGKEKILLEIASRCNRKIMVDARKMTVLRVLGHGESGVFTELESESDVHVVGWNILGDTWPYFRPNFVKMNDIMVEKGYSKVVGFVPTGWTYEVKRNKFSVRSKDSLEIHLVPYSEHSNYNELREYVKFLRPRRVVPTVGSDVDKLDSKHTNKIKKHFAGLVDEMANRKEFLKGFHRGSSEMSDDVYDNDAKAVNEFRDLEEKEISSCMKMSVKTEACSSGMGFSSLKEVGSTDLNDEDKRKIIQELRECLPAWVTQDQMLDLISSSGRNLVDAVSNFYERETEFCEHITTLTENLPKFQSKVLDVPFTFHTTDIKKKIVLGKFEISSSQDSKASSPRCMAKSNASPGKRKRNIQEKPQNRSKKNSSLQSSGSKKKSSLQSSGSKKILSLQSGGSKQSTITKFFRKASHLSEGDKMESTVEQSCQDQSTSYDINKDTNKIDRFIQIINGDESLKQLVTSLLVETNGDINMALDLYYANPQERLGQNEKGHIFSGNPIQIESNLDECLSTQKEKMAENFGLETDFSKLSSSTKKINEPLVSLPPEKYDPVEHACWRCGQPAPYIHLVRTFDLLEEEKGKIKATSMLCNMFRSLLVLSAEDVLPAVYLCTNKIAADHENMELNIGGSLVTAALEEACGVSRSKITEMYNELGDLGDVALACRQTQRLLAPPSPLLIKDVFSTLRKISVQTGSGSTARKKSLIMNLMRSCREKEMKFLVRTLVRNLRIGAMLKTVLHALAQAVFISSSLNMYKEGMVANLKEKLQYFSAAVLDAYNVLPNFDLIVPSLMGKGIEFSSSSLSMVPGIPIKPMLAKITNGIPQALKIFENKAFTCEYKYDGQRAQIHKLADGSVRVFSRNSDDTTSKFPDLINIINELCKPAASTFILDAEVVAVDRRNNCRLMSFQELSSRGRGSKGLLIAVDSIKVDICIFVFDIMLANGEQLLGLPLRHRRKYLKDLFRDERPGYFEYAKEITIEKDDACLNCESTLIKVSSFLGDALQSSCEGIMVKSLDVDAGYSPSKRNDTWLKVKRDYVEGLNDSLDLVPIGAWHGNGRKAGWFSPFLMACYNPDNEEFQSVCRVMSGFSDAFYIEMKEFFSGDKILCKKPPYYRTAEAPDMWFLPEVVWEIRGADLTVSPVHQAAVGLVHPSRGISIRFPRFIRSVRDRNPEECSTATDIVGMFNSQTRKMDVVASGD</sequence>
<dbReference type="GO" id="GO:0071897">
    <property type="term" value="P:DNA biosynthetic process"/>
    <property type="evidence" value="ECO:0007669"/>
    <property type="project" value="InterPro"/>
</dbReference>
<dbReference type="InterPro" id="IPR012310">
    <property type="entry name" value="DNA_ligase_ATP-dep_cent"/>
</dbReference>
<proteinExistence type="inferred from homology"/>
<dbReference type="GeneID" id="111024977"/>
<gene>
    <name evidence="16" type="primary">LOC111024977</name>
</gene>
<dbReference type="OrthoDB" id="206088at2759"/>